<proteinExistence type="predicted"/>
<accession>A0AAE3B7T3</accession>
<dbReference type="SUPFAM" id="SSF51905">
    <property type="entry name" value="FAD/NAD(P)-binding domain"/>
    <property type="match status" value="1"/>
</dbReference>
<dbReference type="Gene3D" id="3.50.50.60">
    <property type="entry name" value="FAD/NAD(P)-binding domain"/>
    <property type="match status" value="2"/>
</dbReference>
<dbReference type="Proteomes" id="UP000732193">
    <property type="component" value="Unassembled WGS sequence"/>
</dbReference>
<dbReference type="EMBL" id="JAFBRM010000007">
    <property type="protein sequence ID" value="MBM1715633.1"/>
    <property type="molecule type" value="Genomic_DNA"/>
</dbReference>
<comment type="caution">
    <text evidence="1">The sequence shown here is derived from an EMBL/GenBank/DDBJ whole genome shotgun (WGS) entry which is preliminary data.</text>
</comment>
<dbReference type="PANTHER" id="PTHR10668">
    <property type="entry name" value="PHYTOENE DEHYDROGENASE"/>
    <property type="match status" value="1"/>
</dbReference>
<dbReference type="Pfam" id="PF13450">
    <property type="entry name" value="NAD_binding_8"/>
    <property type="match status" value="1"/>
</dbReference>
<name>A0AAE3B7T3_9RHOB</name>
<protein>
    <submittedName>
        <fullName evidence="1">NAD(P)/FAD-dependent oxidoreductase</fullName>
    </submittedName>
</protein>
<dbReference type="InterPro" id="IPR036188">
    <property type="entry name" value="FAD/NAD-bd_sf"/>
</dbReference>
<keyword evidence="2" id="KW-1185">Reference proteome</keyword>
<dbReference type="PANTHER" id="PTHR10668:SF105">
    <property type="entry name" value="DEHYDROGENASE-RELATED"/>
    <property type="match status" value="1"/>
</dbReference>
<evidence type="ECO:0000313" key="2">
    <source>
        <dbReference type="Proteomes" id="UP000732193"/>
    </source>
</evidence>
<evidence type="ECO:0000313" key="1">
    <source>
        <dbReference type="EMBL" id="MBM1715633.1"/>
    </source>
</evidence>
<dbReference type="AlphaFoldDB" id="A0AAE3B7T3"/>
<gene>
    <name evidence="1" type="ORF">JQV55_18835</name>
</gene>
<organism evidence="1 2">
    <name type="scientific">Sulfitobacter geojensis</name>
    <dbReference type="NCBI Taxonomy" id="1342299"/>
    <lineage>
        <taxon>Bacteria</taxon>
        <taxon>Pseudomonadati</taxon>
        <taxon>Pseudomonadota</taxon>
        <taxon>Alphaproteobacteria</taxon>
        <taxon>Rhodobacterales</taxon>
        <taxon>Roseobacteraceae</taxon>
        <taxon>Sulfitobacter</taxon>
    </lineage>
</organism>
<reference evidence="1 2" key="1">
    <citation type="submission" date="2021-01" db="EMBL/GenBank/DDBJ databases">
        <title>Diatom-associated Roseobacters Show Island Model of Population Structure.</title>
        <authorList>
            <person name="Qu L."/>
            <person name="Feng X."/>
            <person name="Chen Y."/>
            <person name="Li L."/>
            <person name="Wang X."/>
            <person name="Hu Z."/>
            <person name="Wang H."/>
            <person name="Luo H."/>
        </authorList>
    </citation>
    <scope>NUCLEOTIDE SEQUENCE [LARGE SCALE GENOMIC DNA]</scope>
    <source>
        <strain evidence="1 2">TR60-84</strain>
    </source>
</reference>
<sequence>MVPVRRSAPWLWSRRPEPVAAFDHLIIGSGINALVAGALLSRKGDSVLVVEREDRVGGCMYTSDAVTLPGFHHDVMAATFVLFLTSPAYAALAEDLGKHGLEFCHSAHPTAALRPNGTSIVLGMDRAANVTAFNARGAGDGDQHARDVGAVEADAEFLFALLGQPLWSRQTITLLAKQAWKKGLGPLKTWFGEAMEPSRGWLETRYASADVQALWAAWVLHVGLTPEATYGGQMSRVIAFALEAAGAPVVKGGAGQAAAAFRSLIEANGGIIRTGVEATKIIVENGKAVGIETAQAEKILAKNVIASTAPGQLYDGLLGGSSQPETAKKFRHGRGNFQLHFALDGPVDWKADDLDDVALIHLTDGIDAVSKSSNEAERGMLPAVPTICVGQPNQLDPSRCPEGKAILWLQIPDAPSMIKGDAAGEIETTADWTEDMREAFADRIEGILSGHINNWDQIKLARRAYSPRDLEQMNVNLVGGDPYGGACTLDQFFVWRPVAGQVNNATAIKNLYHIGASTHPGPGLGGGSGLNVAKGLGA</sequence>